<evidence type="ECO:0000256" key="2">
    <source>
        <dbReference type="ARBA" id="ARBA00022723"/>
    </source>
</evidence>
<reference evidence="7 8" key="1">
    <citation type="journal article" date="2016" name="Sci. Rep.">
        <title>The Dendrobium catenatum Lindl. genome sequence provides insights into polysaccharide synthase, floral development and adaptive evolution.</title>
        <authorList>
            <person name="Zhang G.Q."/>
            <person name="Xu Q."/>
            <person name="Bian C."/>
            <person name="Tsai W.C."/>
            <person name="Yeh C.M."/>
            <person name="Liu K.W."/>
            <person name="Yoshida K."/>
            <person name="Zhang L.S."/>
            <person name="Chang S.B."/>
            <person name="Chen F."/>
            <person name="Shi Y."/>
            <person name="Su Y.Y."/>
            <person name="Zhang Y.Q."/>
            <person name="Chen L.J."/>
            <person name="Yin Y."/>
            <person name="Lin M."/>
            <person name="Huang H."/>
            <person name="Deng H."/>
            <person name="Wang Z.W."/>
            <person name="Zhu S.L."/>
            <person name="Zhao X."/>
            <person name="Deng C."/>
            <person name="Niu S.C."/>
            <person name="Huang J."/>
            <person name="Wang M."/>
            <person name="Liu G.H."/>
            <person name="Yang H.J."/>
            <person name="Xiao X.J."/>
            <person name="Hsiao Y.Y."/>
            <person name="Wu W.L."/>
            <person name="Chen Y.Y."/>
            <person name="Mitsuda N."/>
            <person name="Ohme-Takagi M."/>
            <person name="Luo Y.B."/>
            <person name="Van de Peer Y."/>
            <person name="Liu Z.J."/>
        </authorList>
    </citation>
    <scope>NUCLEOTIDE SEQUENCE [LARGE SCALE GENOMIC DNA]</scope>
    <source>
        <tissue evidence="7">The whole plant</tissue>
    </source>
</reference>
<keyword evidence="1" id="KW-0488">Methylation</keyword>
<keyword evidence="8" id="KW-1185">Reference proteome</keyword>
<organism evidence="7 8">
    <name type="scientific">Dendrobium catenatum</name>
    <dbReference type="NCBI Taxonomy" id="906689"/>
    <lineage>
        <taxon>Eukaryota</taxon>
        <taxon>Viridiplantae</taxon>
        <taxon>Streptophyta</taxon>
        <taxon>Embryophyta</taxon>
        <taxon>Tracheophyta</taxon>
        <taxon>Spermatophyta</taxon>
        <taxon>Magnoliopsida</taxon>
        <taxon>Liliopsida</taxon>
        <taxon>Asparagales</taxon>
        <taxon>Orchidaceae</taxon>
        <taxon>Epidendroideae</taxon>
        <taxon>Malaxideae</taxon>
        <taxon>Dendrobiinae</taxon>
        <taxon>Dendrobium</taxon>
    </lineage>
</organism>
<evidence type="ECO:0000256" key="4">
    <source>
        <dbReference type="ARBA" id="ARBA00024045"/>
    </source>
</evidence>
<reference evidence="7 8" key="2">
    <citation type="journal article" date="2017" name="Nature">
        <title>The Apostasia genome and the evolution of orchids.</title>
        <authorList>
            <person name="Zhang G.Q."/>
            <person name="Liu K.W."/>
            <person name="Li Z."/>
            <person name="Lohaus R."/>
            <person name="Hsiao Y.Y."/>
            <person name="Niu S.C."/>
            <person name="Wang J.Y."/>
            <person name="Lin Y.C."/>
            <person name="Xu Q."/>
            <person name="Chen L.J."/>
            <person name="Yoshida K."/>
            <person name="Fujiwara S."/>
            <person name="Wang Z.W."/>
            <person name="Zhang Y.Q."/>
            <person name="Mitsuda N."/>
            <person name="Wang M."/>
            <person name="Liu G.H."/>
            <person name="Pecoraro L."/>
            <person name="Huang H.X."/>
            <person name="Xiao X.J."/>
            <person name="Lin M."/>
            <person name="Wu X.Y."/>
            <person name="Wu W.L."/>
            <person name="Chen Y.Y."/>
            <person name="Chang S.B."/>
            <person name="Sakamoto S."/>
            <person name="Ohme-Takagi M."/>
            <person name="Yagi M."/>
            <person name="Zeng S.J."/>
            <person name="Shen C.Y."/>
            <person name="Yeh C.M."/>
            <person name="Luo Y.B."/>
            <person name="Tsai W.C."/>
            <person name="Van de Peer Y."/>
            <person name="Liu Z.J."/>
        </authorList>
    </citation>
    <scope>NUCLEOTIDE SEQUENCE [LARGE SCALE GENOMIC DNA]</scope>
    <source>
        <tissue evidence="7">The whole plant</tissue>
    </source>
</reference>
<dbReference type="PROSITE" id="PS50846">
    <property type="entry name" value="HMA_2"/>
    <property type="match status" value="1"/>
</dbReference>
<dbReference type="SUPFAM" id="SSF55008">
    <property type="entry name" value="HMA, heavy metal-associated domain"/>
    <property type="match status" value="1"/>
</dbReference>
<keyword evidence="2" id="KW-0479">Metal-binding</keyword>
<dbReference type="CDD" id="cd00371">
    <property type="entry name" value="HMA"/>
    <property type="match status" value="1"/>
</dbReference>
<evidence type="ECO:0000313" key="7">
    <source>
        <dbReference type="EMBL" id="PKU80036.1"/>
    </source>
</evidence>
<dbReference type="InterPro" id="IPR006121">
    <property type="entry name" value="HMA_dom"/>
</dbReference>
<proteinExistence type="inferred from homology"/>
<keyword evidence="3" id="KW-0449">Lipoprotein</keyword>
<evidence type="ECO:0000256" key="3">
    <source>
        <dbReference type="ARBA" id="ARBA00023289"/>
    </source>
</evidence>
<evidence type="ECO:0000256" key="5">
    <source>
        <dbReference type="SAM" id="MobiDB-lite"/>
    </source>
</evidence>
<protein>
    <submittedName>
        <fullName evidence="7">Heavy metal-associated isoprenylated plant protein 26</fullName>
    </submittedName>
</protein>
<gene>
    <name evidence="7" type="primary">HIPP26</name>
    <name evidence="7" type="ORF">MA16_Dca014401</name>
</gene>
<accession>A0A2I0WWJ7</accession>
<dbReference type="PANTHER" id="PTHR45868">
    <property type="entry name" value="HEAVY METAL-ASSOCIATED ISOPRENYLATED PLANT PROTEIN 33-RELATED"/>
    <property type="match status" value="1"/>
</dbReference>
<dbReference type="AlphaFoldDB" id="A0A2I0WWJ7"/>
<name>A0A2I0WWJ7_9ASPA</name>
<feature type="compositionally biased region" description="Basic and acidic residues" evidence="5">
    <location>
        <begin position="198"/>
        <end position="207"/>
    </location>
</feature>
<dbReference type="InterPro" id="IPR036163">
    <property type="entry name" value="HMA_dom_sf"/>
</dbReference>
<dbReference type="FunFam" id="3.30.70.100:FF:000008">
    <property type="entry name" value="Copper transport protein ATOX1"/>
    <property type="match status" value="1"/>
</dbReference>
<dbReference type="GO" id="GO:0046872">
    <property type="term" value="F:metal ion binding"/>
    <property type="evidence" value="ECO:0007669"/>
    <property type="project" value="UniProtKB-KW"/>
</dbReference>
<feature type="region of interest" description="Disordered" evidence="5">
    <location>
        <begin position="83"/>
        <end position="139"/>
    </location>
</feature>
<evidence type="ECO:0000256" key="1">
    <source>
        <dbReference type="ARBA" id="ARBA00022481"/>
    </source>
</evidence>
<dbReference type="Pfam" id="PF00403">
    <property type="entry name" value="HMA"/>
    <property type="match status" value="1"/>
</dbReference>
<feature type="compositionally biased region" description="Low complexity" evidence="5">
    <location>
        <begin position="91"/>
        <end position="113"/>
    </location>
</feature>
<keyword evidence="3" id="KW-0636">Prenylation</keyword>
<dbReference type="EMBL" id="KZ502395">
    <property type="protein sequence ID" value="PKU80036.1"/>
    <property type="molecule type" value="Genomic_DNA"/>
</dbReference>
<feature type="region of interest" description="Disordered" evidence="5">
    <location>
        <begin position="185"/>
        <end position="214"/>
    </location>
</feature>
<dbReference type="PANTHER" id="PTHR45868:SF93">
    <property type="entry name" value="OS12G0144600 PROTEIN"/>
    <property type="match status" value="1"/>
</dbReference>
<dbReference type="Proteomes" id="UP000233837">
    <property type="component" value="Unassembled WGS sequence"/>
</dbReference>
<evidence type="ECO:0000313" key="8">
    <source>
        <dbReference type="Proteomes" id="UP000233837"/>
    </source>
</evidence>
<comment type="similarity">
    <text evidence="4">Belongs to the HIPP family.</text>
</comment>
<evidence type="ECO:0000259" key="6">
    <source>
        <dbReference type="PROSITE" id="PS50846"/>
    </source>
</evidence>
<feature type="domain" description="HMA" evidence="6">
    <location>
        <begin position="25"/>
        <end position="88"/>
    </location>
</feature>
<sequence>MSLKFWSSQRSSKMTKDEDFKLLKIQTVSLKVNLHCDGCKQNVKKILQKIEGVYTVTIDSEKQKVTVSGNVDSATLIKKLAKSGKHSELLNQKPNNSTNNQNHKPNNNPKSHQYQPIKDNPSKKNNGNVNNNNNKPQATQPLLQGLKAFKNQQTKFDSFSSDDEFSDEDDEDDLNFIGHKLNLLKQANPGTNAKKNGKKEGGSKSNHDNGGMMKNLNCSEFKDYMNATTNTNMLSNPTTSNGIMGFGALQGLNKGFPPTVTNFNGSHGNPSSIMMNPSSLYSNGNLQPQVMYNRSPQIPPYTGFYSHPYYYNINNYNNSTSHQSEDYGAYNYSSDEDRSSCAVM</sequence>
<feature type="compositionally biased region" description="Low complexity" evidence="5">
    <location>
        <begin position="123"/>
        <end position="135"/>
    </location>
</feature>
<dbReference type="Gene3D" id="3.30.70.100">
    <property type="match status" value="1"/>
</dbReference>